<evidence type="ECO:0000313" key="1">
    <source>
        <dbReference type="EMBL" id="ANB92096.1"/>
    </source>
</evidence>
<keyword evidence="3" id="KW-1185">Reference proteome</keyword>
<gene>
    <name evidence="1" type="ORF">MOVS_09055</name>
    <name evidence="2" type="ORF">NCTC11227_01888</name>
</gene>
<evidence type="ECO:0000313" key="4">
    <source>
        <dbReference type="Proteomes" id="UP000255102"/>
    </source>
</evidence>
<sequence>MLKMTFAKTFKKTWQTTYDGMDIVVNNGWNFLGQTTEEIIIDGKQVHYYKGSNFKRFGFAKDFYVNDTKITVKVGSSWHCCGVACQIFINDEFYYGDKKVLFANFSAG</sequence>
<dbReference type="Proteomes" id="UP000076765">
    <property type="component" value="Chromosome"/>
</dbReference>
<proteinExistence type="predicted"/>
<accession>A0A160GGL8</accession>
<evidence type="ECO:0000313" key="2">
    <source>
        <dbReference type="EMBL" id="STY87863.1"/>
    </source>
</evidence>
<name>A0A160GGL8_9GAMM</name>
<dbReference type="AlphaFoldDB" id="A0A160GGL8"/>
<evidence type="ECO:0000313" key="3">
    <source>
        <dbReference type="Proteomes" id="UP000076765"/>
    </source>
</evidence>
<protein>
    <submittedName>
        <fullName evidence="2">Uncharacterized protein</fullName>
    </submittedName>
</protein>
<dbReference type="Proteomes" id="UP000255102">
    <property type="component" value="Unassembled WGS sequence"/>
</dbReference>
<dbReference type="EMBL" id="CP011158">
    <property type="protein sequence ID" value="ANB92096.1"/>
    <property type="molecule type" value="Genomic_DNA"/>
</dbReference>
<organism evidence="2 4">
    <name type="scientific">Moraxella ovis</name>
    <dbReference type="NCBI Taxonomy" id="29433"/>
    <lineage>
        <taxon>Bacteria</taxon>
        <taxon>Pseudomonadati</taxon>
        <taxon>Pseudomonadota</taxon>
        <taxon>Gammaproteobacteria</taxon>
        <taxon>Moraxellales</taxon>
        <taxon>Moraxellaceae</taxon>
        <taxon>Moraxella</taxon>
    </lineage>
</organism>
<dbReference type="KEGG" id="moi:MOVS_09055"/>
<reference evidence="1 3" key="1">
    <citation type="submission" date="2015-04" db="EMBL/GenBank/DDBJ databases">
        <authorList>
            <person name="Calcutt M.J."/>
            <person name="Foecking M.F."/>
        </authorList>
    </citation>
    <scope>NUCLEOTIDE SEQUENCE [LARGE SCALE GENOMIC DNA]</scope>
    <source>
        <strain evidence="1 3">199/55</strain>
    </source>
</reference>
<dbReference type="EMBL" id="UGPW01000001">
    <property type="protein sequence ID" value="STY87863.1"/>
    <property type="molecule type" value="Genomic_DNA"/>
</dbReference>
<reference evidence="2 4" key="2">
    <citation type="submission" date="2018-06" db="EMBL/GenBank/DDBJ databases">
        <authorList>
            <consortium name="Pathogen Informatics"/>
            <person name="Doyle S."/>
        </authorList>
    </citation>
    <scope>NUCLEOTIDE SEQUENCE [LARGE SCALE GENOMIC DNA]</scope>
    <source>
        <strain evidence="2 4">NCTC11227</strain>
    </source>
</reference>